<keyword evidence="1" id="KW-0472">Membrane</keyword>
<proteinExistence type="predicted"/>
<keyword evidence="1" id="KW-1133">Transmembrane helix</keyword>
<accession>A0AA46BL84</accession>
<dbReference type="AlphaFoldDB" id="A0AA46BL84"/>
<evidence type="ECO:0000313" key="2">
    <source>
        <dbReference type="EMBL" id="STD03562.1"/>
    </source>
</evidence>
<feature type="transmembrane region" description="Helical" evidence="1">
    <location>
        <begin position="20"/>
        <end position="39"/>
    </location>
</feature>
<reference evidence="2 3" key="1">
    <citation type="submission" date="2018-06" db="EMBL/GenBank/DDBJ databases">
        <authorList>
            <consortium name="Pathogen Informatics"/>
            <person name="Doyle S."/>
        </authorList>
    </citation>
    <scope>NUCLEOTIDE SEQUENCE [LARGE SCALE GENOMIC DNA]</scope>
    <source>
        <strain evidence="2 3">NCTC7915</strain>
    </source>
</reference>
<keyword evidence="1" id="KW-0812">Transmembrane</keyword>
<organism evidence="2 3">
    <name type="scientific">Dermatophilus congolensis</name>
    <dbReference type="NCBI Taxonomy" id="1863"/>
    <lineage>
        <taxon>Bacteria</taxon>
        <taxon>Bacillati</taxon>
        <taxon>Actinomycetota</taxon>
        <taxon>Actinomycetes</taxon>
        <taxon>Micrococcales</taxon>
        <taxon>Dermatophilaceae</taxon>
        <taxon>Dermatophilus</taxon>
    </lineage>
</organism>
<evidence type="ECO:0000256" key="1">
    <source>
        <dbReference type="SAM" id="Phobius"/>
    </source>
</evidence>
<sequence>MGPWDVAMRSSPCGVMAVAVPVRVVLLGRWAVMGVLMVAQAAV</sequence>
<comment type="caution">
    <text evidence="2">The sequence shown here is derived from an EMBL/GenBank/DDBJ whole genome shotgun (WGS) entry which is preliminary data.</text>
</comment>
<gene>
    <name evidence="2" type="ORF">NCTC7915_00122</name>
</gene>
<dbReference type="EMBL" id="UFYA01000001">
    <property type="protein sequence ID" value="STD03562.1"/>
    <property type="molecule type" value="Genomic_DNA"/>
</dbReference>
<name>A0AA46BL84_9MICO</name>
<evidence type="ECO:0000313" key="3">
    <source>
        <dbReference type="Proteomes" id="UP000254118"/>
    </source>
</evidence>
<protein>
    <submittedName>
        <fullName evidence="2">Uncharacterized protein</fullName>
    </submittedName>
</protein>
<dbReference type="Proteomes" id="UP000254118">
    <property type="component" value="Unassembled WGS sequence"/>
</dbReference>